<sequence>MSERPISPLPIFHRDIEIRRTDVPWHPYIWSHDESDGHGTAWTVEEARNQIDAHLVRMAEKQS</sequence>
<accession>A0A3R7LP81</accession>
<evidence type="ECO:0000313" key="1">
    <source>
        <dbReference type="EMBL" id="RNF34064.1"/>
    </source>
</evidence>
<keyword evidence="2" id="KW-1185">Reference proteome</keyword>
<gene>
    <name evidence="1" type="ORF">A7A09_014320</name>
</gene>
<organism evidence="1 2">
    <name type="scientific">Paracoccus methylarcula</name>
    <dbReference type="NCBI Taxonomy" id="72022"/>
    <lineage>
        <taxon>Bacteria</taxon>
        <taxon>Pseudomonadati</taxon>
        <taxon>Pseudomonadota</taxon>
        <taxon>Alphaproteobacteria</taxon>
        <taxon>Rhodobacterales</taxon>
        <taxon>Paracoccaceae</taxon>
        <taxon>Paracoccus</taxon>
    </lineage>
</organism>
<dbReference type="EMBL" id="PXNQ02000008">
    <property type="protein sequence ID" value="RNF34064.1"/>
    <property type="molecule type" value="Genomic_DNA"/>
</dbReference>
<comment type="caution">
    <text evidence="1">The sequence shown here is derived from an EMBL/GenBank/DDBJ whole genome shotgun (WGS) entry which is preliminary data.</text>
</comment>
<proteinExistence type="predicted"/>
<dbReference type="RefSeq" id="WP_106692028.1">
    <property type="nucleotide sequence ID" value="NZ_PXNQ02000008.1"/>
</dbReference>
<dbReference type="OrthoDB" id="7775723at2"/>
<name>A0A3R7LP81_9RHOB</name>
<dbReference type="AlphaFoldDB" id="A0A3R7LP81"/>
<evidence type="ECO:0000313" key="2">
    <source>
        <dbReference type="Proteomes" id="UP000238137"/>
    </source>
</evidence>
<dbReference type="Proteomes" id="UP000238137">
    <property type="component" value="Unassembled WGS sequence"/>
</dbReference>
<reference evidence="1" key="1">
    <citation type="submission" date="2018-05" db="EMBL/GenBank/DDBJ databases">
        <title>Reclassification of Methylarcula marina and Methylarcula terricola as Paracoccus methylarcula sp.nov., comb.nov. and Paracoccus terricola comb.nov.</title>
        <authorList>
            <person name="Shmareva M.N."/>
            <person name="Doronina N.V."/>
            <person name="Vasilenko O.V."/>
            <person name="Tarlachkov S.V."/>
            <person name="Trotsenko Y.A."/>
        </authorList>
    </citation>
    <scope>NUCLEOTIDE SEQUENCE [LARGE SCALE GENOMIC DNA]</scope>
    <source>
        <strain evidence="1">VKM B-2159</strain>
    </source>
</reference>
<protein>
    <submittedName>
        <fullName evidence="1">Uncharacterized protein</fullName>
    </submittedName>
</protein>